<proteinExistence type="predicted"/>
<sequence>MKRAAALFFALLLLLFPLAPALAQVDLIQDQPEDAAGDPWAPEDRGGTFEKIVASLITFPIRISEGALKAAGFKSIDQLVFLEGVPDDQKRFVPWETEGERGNLREWFVALCSIAAPFYLIVIAVTAFKFFYAAANPGARREAMESIQRWFLAVGIIVLAPFVLETFMWLSSVLLDGVEGAFQYVVQGTGRSVGDWGVNFGGVNVSTGSVLATAVVKLAFFLFFCYLNVIYLVRKLALTVFYVFTPLMALMWAGNKNVTAAAVWLGELASNAFMPVAHALVLGTILILADVKNLEASWLAVLIYLYTVVPLSEVLRNSMMGIFTRAAGLNEKAVATGAMAALGLGGVVSLARLGAATFASRPLPLEGESPASGGGEAPEGPPPGGWGGTPGGIQPAPRRQAGFTSPDLRGEMPAGSSGSPPVAARGMGSSYGMLGTHSAVGQTTHPVTGSEVIPPGSPLKGRVQNPSITGLLAATDTASRAGEFARTGASIAGGFVGGVVPGGEAIVKTGASLAAAMTRGASVVAGTTLQAARRSKEEKVGFGEALKAETGAGSVTGAAGRVLSTAAMSAWNPALGQRQAKLYAAYDAAQRGLDGLRYRN</sequence>
<evidence type="ECO:0000256" key="3">
    <source>
        <dbReference type="SAM" id="SignalP"/>
    </source>
</evidence>
<feature type="transmembrane region" description="Helical" evidence="2">
    <location>
        <begin position="107"/>
        <end position="130"/>
    </location>
</feature>
<name>A0A494WZJ5_9FIRM</name>
<accession>A0A494WZJ5</accession>
<keyword evidence="2" id="KW-0472">Membrane</keyword>
<dbReference type="OrthoDB" id="1715299at2"/>
<protein>
    <submittedName>
        <fullName evidence="4">Uncharacterized protein</fullName>
    </submittedName>
</protein>
<feature type="signal peptide" evidence="3">
    <location>
        <begin position="1"/>
        <end position="23"/>
    </location>
</feature>
<dbReference type="Proteomes" id="UP000271256">
    <property type="component" value="Unassembled WGS sequence"/>
</dbReference>
<reference evidence="4 5" key="1">
    <citation type="submission" date="2018-10" db="EMBL/GenBank/DDBJ databases">
        <authorList>
            <person name="Grouzdev D.S."/>
            <person name="Krutkina M.S."/>
            <person name="Tourova T.P."/>
            <person name="Nazina T.N."/>
        </authorList>
    </citation>
    <scope>NUCLEOTIDE SEQUENCE [LARGE SCALE GENOMIC DNA]</scope>
    <source>
        <strain evidence="4 5">435</strain>
    </source>
</reference>
<feature type="chain" id="PRO_5019850449" evidence="3">
    <location>
        <begin position="24"/>
        <end position="600"/>
    </location>
</feature>
<keyword evidence="3" id="KW-0732">Signal</keyword>
<feature type="region of interest" description="Disordered" evidence="1">
    <location>
        <begin position="364"/>
        <end position="425"/>
    </location>
</feature>
<evidence type="ECO:0000256" key="1">
    <source>
        <dbReference type="SAM" id="MobiDB-lite"/>
    </source>
</evidence>
<gene>
    <name evidence="4" type="ORF">D7024_05030</name>
</gene>
<evidence type="ECO:0000313" key="5">
    <source>
        <dbReference type="Proteomes" id="UP000271256"/>
    </source>
</evidence>
<organism evidence="4 5">
    <name type="scientific">Desulfofundulus salinus</name>
    <dbReference type="NCBI Taxonomy" id="2419843"/>
    <lineage>
        <taxon>Bacteria</taxon>
        <taxon>Bacillati</taxon>
        <taxon>Bacillota</taxon>
        <taxon>Clostridia</taxon>
        <taxon>Eubacteriales</taxon>
        <taxon>Peptococcaceae</taxon>
        <taxon>Desulfofundulus</taxon>
    </lineage>
</organism>
<keyword evidence="2" id="KW-1133">Transmembrane helix</keyword>
<keyword evidence="5" id="KW-1185">Reference proteome</keyword>
<feature type="transmembrane region" description="Helical" evidence="2">
    <location>
        <begin position="272"/>
        <end position="289"/>
    </location>
</feature>
<dbReference type="RefSeq" id="WP_121450803.1">
    <property type="nucleotide sequence ID" value="NZ_RBWE01000001.1"/>
</dbReference>
<dbReference type="AlphaFoldDB" id="A0A494WZJ5"/>
<keyword evidence="2" id="KW-0812">Transmembrane</keyword>
<evidence type="ECO:0000256" key="2">
    <source>
        <dbReference type="SAM" id="Phobius"/>
    </source>
</evidence>
<feature type="transmembrane region" description="Helical" evidence="2">
    <location>
        <begin position="236"/>
        <end position="252"/>
    </location>
</feature>
<feature type="transmembrane region" description="Helical" evidence="2">
    <location>
        <begin position="210"/>
        <end position="229"/>
    </location>
</feature>
<comment type="caution">
    <text evidence="4">The sequence shown here is derived from an EMBL/GenBank/DDBJ whole genome shotgun (WGS) entry which is preliminary data.</text>
</comment>
<feature type="transmembrane region" description="Helical" evidence="2">
    <location>
        <begin position="150"/>
        <end position="170"/>
    </location>
</feature>
<evidence type="ECO:0000313" key="4">
    <source>
        <dbReference type="EMBL" id="RKO66367.1"/>
    </source>
</evidence>
<dbReference type="EMBL" id="RBWE01000001">
    <property type="protein sequence ID" value="RKO66367.1"/>
    <property type="molecule type" value="Genomic_DNA"/>
</dbReference>
<feature type="transmembrane region" description="Helical" evidence="2">
    <location>
        <begin position="296"/>
        <end position="315"/>
    </location>
</feature>